<feature type="coiled-coil region" evidence="1">
    <location>
        <begin position="1781"/>
        <end position="1882"/>
    </location>
</feature>
<dbReference type="PANTHER" id="PTHR45287">
    <property type="entry name" value="OS03G0691500 PROTEIN"/>
    <property type="match status" value="1"/>
</dbReference>
<feature type="coiled-coil region" evidence="1">
    <location>
        <begin position="2059"/>
        <end position="2121"/>
    </location>
</feature>
<organism evidence="3 4">
    <name type="scientific">Riccia fluitans</name>
    <dbReference type="NCBI Taxonomy" id="41844"/>
    <lineage>
        <taxon>Eukaryota</taxon>
        <taxon>Viridiplantae</taxon>
        <taxon>Streptophyta</taxon>
        <taxon>Embryophyta</taxon>
        <taxon>Marchantiophyta</taxon>
        <taxon>Marchantiopsida</taxon>
        <taxon>Marchantiidae</taxon>
        <taxon>Marchantiales</taxon>
        <taxon>Ricciaceae</taxon>
        <taxon>Riccia</taxon>
    </lineage>
</organism>
<evidence type="ECO:0000313" key="3">
    <source>
        <dbReference type="EMBL" id="KAL2642968.1"/>
    </source>
</evidence>
<feature type="coiled-coil region" evidence="1">
    <location>
        <begin position="741"/>
        <end position="778"/>
    </location>
</feature>
<feature type="region of interest" description="Disordered" evidence="2">
    <location>
        <begin position="2125"/>
        <end position="2145"/>
    </location>
</feature>
<feature type="coiled-coil region" evidence="1">
    <location>
        <begin position="586"/>
        <end position="715"/>
    </location>
</feature>
<feature type="coiled-coil region" evidence="1">
    <location>
        <begin position="1911"/>
        <end position="1998"/>
    </location>
</feature>
<feature type="region of interest" description="Disordered" evidence="2">
    <location>
        <begin position="289"/>
        <end position="314"/>
    </location>
</feature>
<dbReference type="PANTHER" id="PTHR45287:SF4">
    <property type="entry name" value="OS03G0691500 PROTEIN"/>
    <property type="match status" value="1"/>
</dbReference>
<dbReference type="EMBL" id="JBHFFA010000002">
    <property type="protein sequence ID" value="KAL2642968.1"/>
    <property type="molecule type" value="Genomic_DNA"/>
</dbReference>
<gene>
    <name evidence="3" type="ORF">R1flu_010555</name>
</gene>
<feature type="region of interest" description="Disordered" evidence="2">
    <location>
        <begin position="134"/>
        <end position="158"/>
    </location>
</feature>
<accession>A0ABD1Z5F2</accession>
<feature type="region of interest" description="Disordered" evidence="2">
    <location>
        <begin position="2205"/>
        <end position="2231"/>
    </location>
</feature>
<feature type="coiled-coil region" evidence="1">
    <location>
        <begin position="488"/>
        <end position="557"/>
    </location>
</feature>
<feature type="coiled-coil region" evidence="1">
    <location>
        <begin position="1109"/>
        <end position="1150"/>
    </location>
</feature>
<dbReference type="SUPFAM" id="SSF57997">
    <property type="entry name" value="Tropomyosin"/>
    <property type="match status" value="1"/>
</dbReference>
<feature type="coiled-coil region" evidence="1">
    <location>
        <begin position="1186"/>
        <end position="1241"/>
    </location>
</feature>
<keyword evidence="1" id="KW-0175">Coiled coil</keyword>
<feature type="coiled-coil region" evidence="1">
    <location>
        <begin position="2159"/>
        <end position="2200"/>
    </location>
</feature>
<dbReference type="Proteomes" id="UP001605036">
    <property type="component" value="Unassembled WGS sequence"/>
</dbReference>
<dbReference type="Gene3D" id="1.10.287.1490">
    <property type="match status" value="1"/>
</dbReference>
<evidence type="ECO:0000256" key="1">
    <source>
        <dbReference type="SAM" id="Coils"/>
    </source>
</evidence>
<feature type="coiled-coil region" evidence="1">
    <location>
        <begin position="1564"/>
        <end position="1640"/>
    </location>
</feature>
<feature type="coiled-coil region" evidence="1">
    <location>
        <begin position="867"/>
        <end position="933"/>
    </location>
</feature>
<proteinExistence type="predicted"/>
<evidence type="ECO:0000256" key="2">
    <source>
        <dbReference type="SAM" id="MobiDB-lite"/>
    </source>
</evidence>
<feature type="compositionally biased region" description="Basic and acidic residues" evidence="2">
    <location>
        <begin position="134"/>
        <end position="149"/>
    </location>
</feature>
<feature type="coiled-coil region" evidence="1">
    <location>
        <begin position="1704"/>
        <end position="1745"/>
    </location>
</feature>
<dbReference type="InterPro" id="IPR040262">
    <property type="entry name" value="At4g38062-like"/>
</dbReference>
<sequence length="2291" mass="260410">MVRQLKIRARISTPAAVNPAVNTPLVGERENPGLTKEDLEVDRKHAGSGCLHFWGSRVAFQEGGQLQCHFQEETMHDLLASETEVSRDMPITSTSGVEMDHDCPPSTDVQEDAANASLEDLEQASQAHLHEELEPMKVESSESEPKHNPSSDCESQEDISSDVLVPLFAPGQLPSQLEAELLDMRQYVESVKKESLLLEKAKDLAEAKVLEVQAELEVARSALGVLEAEGQAMREAKDDKELHLKEAAEKLELQSRDRESGLDEGNRASELIDLHRSCHELKMKLSEKESSFRSLREAHEQLRSSNKRKEEKLQREKDEIISALEASELLCEEQRVRLRELENEVSRFKGQASNMEKRCAKAESKANESSSALEELQSRLDETITELFELKNSSSQVDSIRMRLQECERVLSHEKSQRALAENSLKRLKQREEELEEAEQEQKALQGRLKWRNEQFQSLEEAHSKLRSEYGVKKREWDSEKSGMLSEIDSLQSTLDSKERLLVQVQNQLQMVHQALAHEETRRKALEVQAADASQGLEQATADCEAARSAIESLRGQMSSEIGSLRDALCAKDRQFKELQINHLHMEQEHGELKALEKEYREWMATHGEQQTQLADMKEKMASLLESHDTLRERVKEQEKEFEKERKEMVKALDLATDNLTARDQAVKQLDGEMERLNAALEHVKAHRSELDTELKVTREQLDKACKDAEEAKLALTSIEKISHSEKAMLLETVNGKDKIIQELKAQISLLNQTIAELNTHEEKWREMQNECQTLKDQLAHRETERREMERIHESLIQRTSEQGKEWLAEREKLVIDLQLFEKVARDKEQQLTEAQHIVERHRTVISKLESRCTLIDTEVEEHVQQALKATEMLALEKQELEKVKKDARNQTESLSAALSHKELTLQKLTDEIKILETELGQKTRELADQNERVAWMEKRVQDTNELFCNMEEHISVLKIQTAKDAQELKDLEEARKSLAEELRRTQEEHQARKAEMEKQLETLQRELSTSSSRLKAATSKLEEERSQKELLLNALDEKESTLSKLQEEKKSLLIEKAATQQAVQVLEAKKRLLLQEVETSRNSINQLCNQVESTEASLASKCIEAKELQAKIQNAHKVDSQLRAAEEKIKELEDYLKAAKAIAQDKEEKLAASEWAVQQLALDVTKAKNAFHMKEREEYVLKNSLEDMERQLRAKEGELIEMECYLEEAVTARKSMQCEVEELHQRMEDLDRGAAEWKRKEFEMTAQLEVVGSALEEKRDALVALELDVKRGNDMRQVMEGAIESLKAQLAQEQKALSARQVDMNRLCEDLEKTKEAACTSAELVKDLQGRLQQLEQSSEDRLTKFHSTVGELQQELSASYLQLEKYEKQTNVLKEEASRFREKCEALLDLNERKDRAMEEIETQSQDLKSAYERQRKLGAKGEQELRFAKEQIQHQDERHAVLQESFISLQGRADELKSSNADLEATVTRLTGRLDKSNTLSALRSEEIDGLKAQVEQLKAISVQEGESQALLAKLSEDIQVSSKAVQEREARIRVLSSSLEETQSQLYEIQGVVAGKDSDMESLQESLAQAGKRAEEAETELTKLQEVLELAQNGLAEKSQAISSYVSLISALKTESEELKEKLEASTKEGISLKQELETTAARAMESEEAALQTKLSLEQSQLELKEKTSVIAGHLSLIEDLQEQSSLWNEKAMITTKEQQELKAALVLAEAKAGDLQETVKRAEEESNKYNCAVSHLQAELSELRSRETANHKEGLRLEEALQLNQSKAEQNEVHILELQKMLETSEREVKEKAEELSEFILQTSKMEAELFDWKQKAAATEAETAALKEKLESTEGKGQQHIQEVSEMRGTMMRLKDALEEEQRRNQSVIANLEMDLTEEKRKVSESYGLLTGLHTCAEDWKSKAEAAAKEGESLKMELAEALETVRELTLQVEGHQWKERSLEERNQSLQEEVIARKQQMQTFLQQLQQSQKSEKNLFAQLKLEYEALSEETESGGGGFECAFDTDMGLGSSQVPHPAWQSITGWNETGAPKRLAFNESQGSADEGALVMANEALERELVILKHQAEESQQEAQKLALRLDTALLNLATKNQIITQVHEEISGLRAVVRALESEKLARQDESAAKQPAPGNSGDEQDYTSTMTIKPTNQEVLNHYLELCDSLVRKNARLEKQVDGLQRKHRGLQKQLEGLQCLEKAAGEKQRRPLDRVLSHSPEPEVQRSTRKPALLERKGSLQEISSGKVLGVLDENACPSNIDKLPVQLTRRPPFSPVAVQQKRARRVIDDL</sequence>
<reference evidence="3 4" key="1">
    <citation type="submission" date="2024-09" db="EMBL/GenBank/DDBJ databases">
        <title>Chromosome-scale assembly of Riccia fluitans.</title>
        <authorList>
            <person name="Paukszto L."/>
            <person name="Sawicki J."/>
            <person name="Karawczyk K."/>
            <person name="Piernik-Szablinska J."/>
            <person name="Szczecinska M."/>
            <person name="Mazdziarz M."/>
        </authorList>
    </citation>
    <scope>NUCLEOTIDE SEQUENCE [LARGE SCALE GENOMIC DNA]</scope>
    <source>
        <strain evidence="3">Rf_01</strain>
        <tissue evidence="3">Aerial parts of the thallus</tissue>
    </source>
</reference>
<evidence type="ECO:0000313" key="4">
    <source>
        <dbReference type="Proteomes" id="UP001605036"/>
    </source>
</evidence>
<comment type="caution">
    <text evidence="3">The sequence shown here is derived from an EMBL/GenBank/DDBJ whole genome shotgun (WGS) entry which is preliminary data.</text>
</comment>
<keyword evidence="4" id="KW-1185">Reference proteome</keyword>
<feature type="coiled-coil region" evidence="1">
    <location>
        <begin position="962"/>
        <end position="1077"/>
    </location>
</feature>
<protein>
    <submittedName>
        <fullName evidence="3">Uncharacterized protein</fullName>
    </submittedName>
</protein>
<name>A0ABD1Z5F2_9MARC</name>
<feature type="coiled-coil region" evidence="1">
    <location>
        <begin position="1351"/>
        <end position="1420"/>
    </location>
</feature>